<keyword evidence="1" id="KW-0547">Nucleotide-binding</keyword>
<proteinExistence type="inferred from homology"/>
<evidence type="ECO:0000256" key="5">
    <source>
        <dbReference type="SAM" id="MobiDB-lite"/>
    </source>
</evidence>
<dbReference type="Gene3D" id="3.40.850.10">
    <property type="entry name" value="Kinesin motor domain"/>
    <property type="match status" value="1"/>
</dbReference>
<dbReference type="InterPro" id="IPR036961">
    <property type="entry name" value="Kinesin_motor_dom_sf"/>
</dbReference>
<dbReference type="InterPro" id="IPR027417">
    <property type="entry name" value="P-loop_NTPase"/>
</dbReference>
<dbReference type="OrthoDB" id="3176171at2759"/>
<gene>
    <name evidence="7" type="ORF">DILT_LOCUS10761</name>
</gene>
<dbReference type="GO" id="GO:0008017">
    <property type="term" value="F:microtubule binding"/>
    <property type="evidence" value="ECO:0007669"/>
    <property type="project" value="InterPro"/>
</dbReference>
<feature type="compositionally biased region" description="Acidic residues" evidence="5">
    <location>
        <begin position="68"/>
        <end position="79"/>
    </location>
</feature>
<dbReference type="InterPro" id="IPR001752">
    <property type="entry name" value="Kinesin_motor_dom"/>
</dbReference>
<feature type="coiled-coil region" evidence="4">
    <location>
        <begin position="181"/>
        <end position="243"/>
    </location>
</feature>
<accession>A0A3P7LNQ6</accession>
<sequence length="310" mass="35801">MIANVGPASYNYEETINTLRYASRAKNIKNTPKINEDPKDALLREYQGEIERLKELLRSKPQAVQPEPTDEEIPEENADGDSAARETYLREQREKLSAEKERILSNTTMVAEEKTRLLEDLKAKEAVIKDEQAQTKKLEEKLRSLESKLLCGDRSIVEHTKEQEAALEAHRKKLATQQKHERAIRAKMEAESDNLANLQETFTSLRQEVDVYTAKLKKTFEKLQVLKQEMADVQEDSIHQRQEHERIVDQITQELKLRYLILENFVPPDVRRSLEKRATFDEEEECWRLLPALSTSENAAADGSDTPSSR</sequence>
<name>A0A3P7LNQ6_DIBLA</name>
<evidence type="ECO:0000256" key="2">
    <source>
        <dbReference type="ARBA" id="ARBA00022840"/>
    </source>
</evidence>
<keyword evidence="4" id="KW-0175">Coiled coil</keyword>
<evidence type="ECO:0000256" key="3">
    <source>
        <dbReference type="PROSITE-ProRule" id="PRU00283"/>
    </source>
</evidence>
<comment type="caution">
    <text evidence="3">Lacks conserved residue(s) required for the propagation of feature annotation.</text>
</comment>
<feature type="coiled-coil region" evidence="4">
    <location>
        <begin position="111"/>
        <end position="148"/>
    </location>
</feature>
<comment type="similarity">
    <text evidence="3">Belongs to the TRAFAC class myosin-kinesin ATPase superfamily. Kinesin family.</text>
</comment>
<dbReference type="GO" id="GO:0005524">
    <property type="term" value="F:ATP binding"/>
    <property type="evidence" value="ECO:0007669"/>
    <property type="project" value="UniProtKB-KW"/>
</dbReference>
<feature type="domain" description="Kinesin motor" evidence="6">
    <location>
        <begin position="1"/>
        <end position="28"/>
    </location>
</feature>
<dbReference type="GO" id="GO:0003777">
    <property type="term" value="F:microtubule motor activity"/>
    <property type="evidence" value="ECO:0007669"/>
    <property type="project" value="InterPro"/>
</dbReference>
<organism evidence="7 8">
    <name type="scientific">Dibothriocephalus latus</name>
    <name type="common">Fish tapeworm</name>
    <name type="synonym">Diphyllobothrium latum</name>
    <dbReference type="NCBI Taxonomy" id="60516"/>
    <lineage>
        <taxon>Eukaryota</taxon>
        <taxon>Metazoa</taxon>
        <taxon>Spiralia</taxon>
        <taxon>Lophotrochozoa</taxon>
        <taxon>Platyhelminthes</taxon>
        <taxon>Cestoda</taxon>
        <taxon>Eucestoda</taxon>
        <taxon>Diphyllobothriidea</taxon>
        <taxon>Diphyllobothriidae</taxon>
        <taxon>Dibothriocephalus</taxon>
    </lineage>
</organism>
<keyword evidence="8" id="KW-1185">Reference proteome</keyword>
<dbReference type="Proteomes" id="UP000281553">
    <property type="component" value="Unassembled WGS sequence"/>
</dbReference>
<dbReference type="PANTHER" id="PTHR47117">
    <property type="entry name" value="STAR-RELATED LIPID TRANSFER PROTEIN 9"/>
    <property type="match status" value="1"/>
</dbReference>
<feature type="region of interest" description="Disordered" evidence="5">
    <location>
        <begin position="57"/>
        <end position="84"/>
    </location>
</feature>
<dbReference type="SUPFAM" id="SSF52540">
    <property type="entry name" value="P-loop containing nucleoside triphosphate hydrolases"/>
    <property type="match status" value="1"/>
</dbReference>
<evidence type="ECO:0000313" key="8">
    <source>
        <dbReference type="Proteomes" id="UP000281553"/>
    </source>
</evidence>
<evidence type="ECO:0000256" key="4">
    <source>
        <dbReference type="SAM" id="Coils"/>
    </source>
</evidence>
<dbReference type="EMBL" id="UYRU01060817">
    <property type="protein sequence ID" value="VDN14930.1"/>
    <property type="molecule type" value="Genomic_DNA"/>
</dbReference>
<protein>
    <recommendedName>
        <fullName evidence="6">Kinesin motor domain-containing protein</fullName>
    </recommendedName>
</protein>
<evidence type="ECO:0000256" key="1">
    <source>
        <dbReference type="ARBA" id="ARBA00022741"/>
    </source>
</evidence>
<dbReference type="PROSITE" id="PS50067">
    <property type="entry name" value="KINESIN_MOTOR_2"/>
    <property type="match status" value="1"/>
</dbReference>
<reference evidence="7 8" key="1">
    <citation type="submission" date="2018-11" db="EMBL/GenBank/DDBJ databases">
        <authorList>
            <consortium name="Pathogen Informatics"/>
        </authorList>
    </citation>
    <scope>NUCLEOTIDE SEQUENCE [LARGE SCALE GENOMIC DNA]</scope>
</reference>
<evidence type="ECO:0000313" key="7">
    <source>
        <dbReference type="EMBL" id="VDN14930.1"/>
    </source>
</evidence>
<dbReference type="AlphaFoldDB" id="A0A3P7LNQ6"/>
<evidence type="ECO:0000259" key="6">
    <source>
        <dbReference type="PROSITE" id="PS50067"/>
    </source>
</evidence>
<dbReference type="GO" id="GO:0007018">
    <property type="term" value="P:microtubule-based movement"/>
    <property type="evidence" value="ECO:0007669"/>
    <property type="project" value="InterPro"/>
</dbReference>
<keyword evidence="2" id="KW-0067">ATP-binding</keyword>